<dbReference type="STRING" id="31234.E3LN16"/>
<organism evidence="1 2">
    <name type="scientific">Caenorhabditis remanei</name>
    <name type="common">Caenorhabditis vulgaris</name>
    <dbReference type="NCBI Taxonomy" id="31234"/>
    <lineage>
        <taxon>Eukaryota</taxon>
        <taxon>Metazoa</taxon>
        <taxon>Ecdysozoa</taxon>
        <taxon>Nematoda</taxon>
        <taxon>Chromadorea</taxon>
        <taxon>Rhabditida</taxon>
        <taxon>Rhabditina</taxon>
        <taxon>Rhabditomorpha</taxon>
        <taxon>Rhabditoidea</taxon>
        <taxon>Rhabditidae</taxon>
        <taxon>Peloderinae</taxon>
        <taxon>Caenorhabditis</taxon>
    </lineage>
</organism>
<proteinExistence type="predicted"/>
<feature type="non-terminal residue" evidence="1">
    <location>
        <position position="1"/>
    </location>
</feature>
<dbReference type="KEGG" id="crq:GCK72_001742"/>
<dbReference type="OMA" id="ETNTRTM"/>
<keyword evidence="2" id="KW-1185">Reference proteome</keyword>
<dbReference type="eggNOG" id="ENOG502TJ2W">
    <property type="taxonomic scope" value="Eukaryota"/>
</dbReference>
<protein>
    <submittedName>
        <fullName evidence="1">Uncharacterized protein</fullName>
    </submittedName>
</protein>
<dbReference type="CTD" id="9815462"/>
<dbReference type="Proteomes" id="UP000216624">
    <property type="component" value="Unassembled WGS sequence"/>
</dbReference>
<gene>
    <name evidence="1" type="ORF">FL82_04518</name>
</gene>
<dbReference type="EMBL" id="NMWX01000006">
    <property type="protein sequence ID" value="OZF97133.1"/>
    <property type="molecule type" value="Genomic_DNA"/>
</dbReference>
<dbReference type="HOGENOM" id="CLU_2456814_0_0_1"/>
<reference evidence="1" key="1">
    <citation type="submission" date="2017-08" db="EMBL/GenBank/DDBJ databases">
        <authorList>
            <person name="de Groot N.N."/>
        </authorList>
    </citation>
    <scope>NUCLEOTIDE SEQUENCE [LARGE SCALE GENOMIC DNA]</scope>
    <source>
        <strain evidence="1">PX439</strain>
    </source>
</reference>
<sequence>MKFLSIFLIAILALGALSTELETNSQVQGGQGLTTKMKVTTTHKQVTEEHPRQRRWGYYGGYGGYGGMGYGGMGYGRGYGMGYGGYGGYYG</sequence>
<accession>A0A261AGA0</accession>
<evidence type="ECO:0000313" key="1">
    <source>
        <dbReference type="EMBL" id="OZF97133.1"/>
    </source>
</evidence>
<comment type="caution">
    <text evidence="1">The sequence shown here is derived from an EMBL/GenBank/DDBJ whole genome shotgun (WGS) entry which is preliminary data.</text>
</comment>
<name>A0A261AGA0_CAERE</name>
<evidence type="ECO:0000313" key="2">
    <source>
        <dbReference type="Proteomes" id="UP000216624"/>
    </source>
</evidence>